<accession>A0A9X1NUR6</accession>
<feature type="domain" description="NAD-dependent epimerase/dehydratase" evidence="6">
    <location>
        <begin position="4"/>
        <end position="231"/>
    </location>
</feature>
<evidence type="ECO:0000256" key="1">
    <source>
        <dbReference type="ARBA" id="ARBA00005959"/>
    </source>
</evidence>
<keyword evidence="4 5" id="KW-0413">Isomerase</keyword>
<comment type="catalytic activity">
    <reaction evidence="5">
        <text>GDP-beta-L-fucose + NADP(+) = GDP-4-dehydro-alpha-D-rhamnose + NADPH + H(+)</text>
        <dbReference type="Rhea" id="RHEA:18885"/>
        <dbReference type="ChEBI" id="CHEBI:15378"/>
        <dbReference type="ChEBI" id="CHEBI:57273"/>
        <dbReference type="ChEBI" id="CHEBI:57783"/>
        <dbReference type="ChEBI" id="CHEBI:57964"/>
        <dbReference type="ChEBI" id="CHEBI:58349"/>
        <dbReference type="EC" id="1.1.1.271"/>
    </reaction>
</comment>
<name>A0A9X1NUR6_9HYPH</name>
<dbReference type="InterPro" id="IPR028614">
    <property type="entry name" value="GDP_fucose/colitose_synth"/>
</dbReference>
<feature type="site" description="Important for catalytic activity" evidence="5">
    <location>
        <position position="105"/>
    </location>
</feature>
<comment type="caution">
    <text evidence="7">The sequence shown here is derived from an EMBL/GenBank/DDBJ whole genome shotgun (WGS) entry which is preliminary data.</text>
</comment>
<dbReference type="Gene3D" id="3.90.25.10">
    <property type="entry name" value="UDP-galactose 4-epimerase, domain 1"/>
    <property type="match status" value="1"/>
</dbReference>
<dbReference type="PANTHER" id="PTHR43238:SF1">
    <property type="entry name" value="GDP-L-FUCOSE SYNTHASE"/>
    <property type="match status" value="1"/>
</dbReference>
<sequence length="304" mass="33270">MTVALVTGASGMLGSALVQKLKRLKTYDVISVARADVDLLKAEDVRAFFEDVKPKIVFHCAAKVAGLGGNSAFPAEFFDENVLINTHVVQASRLAGASKFVAVSTAAIYSDTAPLPMKESDIWEGPPHSSEIAYGVAKRAMLTQLQSYKTQYGLDYGYAVLTNLYGPNDTFNMNYGHVVPSLMCKFREAISRTKNIEVWGDGTPQRDFLHVDDAAEALIHIGERGDGAFNVASGSTVTIRELVEMLAGIVEFNGEIVWNRDKPNGQLLRQYDLSSIHSLGFTPQVSLPKGLKSTWDWYINGTKE</sequence>
<dbReference type="RefSeq" id="WP_231814493.1">
    <property type="nucleotide sequence ID" value="NZ_JAJOZR010000006.1"/>
</dbReference>
<dbReference type="SUPFAM" id="SSF51735">
    <property type="entry name" value="NAD(P)-binding Rossmann-fold domains"/>
    <property type="match status" value="1"/>
</dbReference>
<evidence type="ECO:0000256" key="2">
    <source>
        <dbReference type="ARBA" id="ARBA00022857"/>
    </source>
</evidence>
<dbReference type="HAMAP" id="MF_00956">
    <property type="entry name" value="GDP_fucose_synth"/>
    <property type="match status" value="1"/>
</dbReference>
<comment type="pathway">
    <text evidence="5">Nucleotide-sugar biosynthesis; GDP-L-fucose biosynthesis via de novo pathway; GDP-L-fucose from GDP-alpha-D-mannose: step 2/2.</text>
</comment>
<dbReference type="EC" id="1.1.1.271" evidence="5"/>
<proteinExistence type="inferred from homology"/>
<feature type="binding site" evidence="5">
    <location>
        <position position="177"/>
    </location>
    <ligand>
        <name>NADP(+)</name>
        <dbReference type="ChEBI" id="CHEBI:58349"/>
    </ligand>
</feature>
<dbReference type="Pfam" id="PF01370">
    <property type="entry name" value="Epimerase"/>
    <property type="match status" value="1"/>
</dbReference>
<reference evidence="7" key="1">
    <citation type="submission" date="2021-12" db="EMBL/GenBank/DDBJ databases">
        <authorList>
            <person name="Li Y."/>
        </authorList>
    </citation>
    <scope>NUCLEOTIDE SEQUENCE</scope>
    <source>
        <strain evidence="7">DKSPLA3</strain>
    </source>
</reference>
<keyword evidence="5" id="KW-0511">Multifunctional enzyme</keyword>
<dbReference type="GO" id="GO:0016853">
    <property type="term" value="F:isomerase activity"/>
    <property type="evidence" value="ECO:0007669"/>
    <property type="project" value="UniProtKB-KW"/>
</dbReference>
<dbReference type="GO" id="GO:0042351">
    <property type="term" value="P:'de novo' GDP-L-fucose biosynthetic process"/>
    <property type="evidence" value="ECO:0007669"/>
    <property type="project" value="UniProtKB-UniRule"/>
</dbReference>
<keyword evidence="8" id="KW-1185">Reference proteome</keyword>
<comment type="caution">
    <text evidence="5">Lacks conserved residue(s) required for the propagation of feature annotation.</text>
</comment>
<dbReference type="GO" id="GO:0070401">
    <property type="term" value="F:NADP+ binding"/>
    <property type="evidence" value="ECO:0007669"/>
    <property type="project" value="UniProtKB-UniRule"/>
</dbReference>
<feature type="binding site" evidence="5">
    <location>
        <position position="185"/>
    </location>
    <ligand>
        <name>substrate</name>
    </ligand>
</feature>
<organism evidence="7 8">
    <name type="scientific">Rhizobium quercicola</name>
    <dbReference type="NCBI Taxonomy" id="2901226"/>
    <lineage>
        <taxon>Bacteria</taxon>
        <taxon>Pseudomonadati</taxon>
        <taxon>Pseudomonadota</taxon>
        <taxon>Alphaproteobacteria</taxon>
        <taxon>Hyphomicrobiales</taxon>
        <taxon>Rhizobiaceae</taxon>
        <taxon>Rhizobium/Agrobacterium group</taxon>
        <taxon>Rhizobium</taxon>
    </lineage>
</organism>
<evidence type="ECO:0000313" key="8">
    <source>
        <dbReference type="Proteomes" id="UP001139089"/>
    </source>
</evidence>
<dbReference type="InterPro" id="IPR001509">
    <property type="entry name" value="Epimerase_deHydtase"/>
</dbReference>
<dbReference type="PANTHER" id="PTHR43238">
    <property type="entry name" value="GDP-L-FUCOSE SYNTHASE"/>
    <property type="match status" value="1"/>
</dbReference>
<dbReference type="Gene3D" id="3.40.50.720">
    <property type="entry name" value="NAD(P)-binding Rossmann-like Domain"/>
    <property type="match status" value="1"/>
</dbReference>
<evidence type="ECO:0000313" key="7">
    <source>
        <dbReference type="EMBL" id="MCD7109686.1"/>
    </source>
</evidence>
<comment type="similarity">
    <text evidence="1 5">Belongs to the NAD(P)-dependent epimerase/dehydratase family. Fucose synthase subfamily.</text>
</comment>
<evidence type="ECO:0000256" key="5">
    <source>
        <dbReference type="HAMAP-Rule" id="MF_00956"/>
    </source>
</evidence>
<dbReference type="GO" id="GO:0050577">
    <property type="term" value="F:GDP-L-fucose synthase activity"/>
    <property type="evidence" value="ECO:0007669"/>
    <property type="project" value="UniProtKB-UniRule"/>
</dbReference>
<dbReference type="EMBL" id="JAJOZR010000006">
    <property type="protein sequence ID" value="MCD7109686.1"/>
    <property type="molecule type" value="Genomic_DNA"/>
</dbReference>
<feature type="binding site" evidence="5">
    <location>
        <begin position="8"/>
        <end position="14"/>
    </location>
    <ligand>
        <name>NADP(+)</name>
        <dbReference type="ChEBI" id="CHEBI:58349"/>
    </ligand>
</feature>
<gene>
    <name evidence="5" type="primary">fcl</name>
    <name evidence="7" type="ORF">LRX75_11620</name>
</gene>
<feature type="binding site" evidence="5">
    <location>
        <position position="138"/>
    </location>
    <ligand>
        <name>NADP(+)</name>
        <dbReference type="ChEBI" id="CHEBI:58349"/>
    </ligand>
</feature>
<keyword evidence="2 5" id="KW-0521">NADP</keyword>
<comment type="function">
    <text evidence="5">Catalyzes the two-step NADP-dependent conversion of GDP-4-dehydro-6-deoxy-D-mannose to GDP-fucose, involving an epimerase and a reductase reaction.</text>
</comment>
<evidence type="ECO:0000256" key="4">
    <source>
        <dbReference type="ARBA" id="ARBA00023235"/>
    </source>
</evidence>
<feature type="binding site" evidence="5">
    <location>
        <position position="199"/>
    </location>
    <ligand>
        <name>substrate</name>
    </ligand>
</feature>
<evidence type="ECO:0000256" key="3">
    <source>
        <dbReference type="ARBA" id="ARBA00023002"/>
    </source>
</evidence>
<evidence type="ECO:0000259" key="6">
    <source>
        <dbReference type="Pfam" id="PF01370"/>
    </source>
</evidence>
<protein>
    <recommendedName>
        <fullName evidence="5">GDP-L-fucose synthase</fullName>
        <ecNumber evidence="5">1.1.1.271</ecNumber>
    </recommendedName>
    <alternativeName>
        <fullName evidence="5">GDP-4-keto-6-deoxy-D-mannose-3,5-epimerase-4-reductase</fullName>
    </alternativeName>
</protein>
<dbReference type="InterPro" id="IPR036291">
    <property type="entry name" value="NAD(P)-bd_dom_sf"/>
</dbReference>
<dbReference type="Proteomes" id="UP001139089">
    <property type="component" value="Unassembled WGS sequence"/>
</dbReference>
<feature type="active site" description="Proton donor/acceptor" evidence="5">
    <location>
        <position position="134"/>
    </location>
</feature>
<feature type="binding site" evidence="5">
    <location>
        <position position="206"/>
    </location>
    <ligand>
        <name>substrate</name>
    </ligand>
</feature>
<keyword evidence="3 5" id="KW-0560">Oxidoreductase</keyword>
<dbReference type="CDD" id="cd05239">
    <property type="entry name" value="GDP_FS_SDR_e"/>
    <property type="match status" value="1"/>
</dbReference>
<dbReference type="AlphaFoldDB" id="A0A9X1NUR6"/>